<dbReference type="AlphaFoldDB" id="A0A6J4ZH51"/>
<keyword evidence="8" id="KW-1185">Reference proteome</keyword>
<dbReference type="InterPro" id="IPR023867">
    <property type="entry name" value="Sulphatase_maturase_rSAM"/>
</dbReference>
<evidence type="ECO:0000256" key="5">
    <source>
        <dbReference type="ARBA" id="ARBA00023014"/>
    </source>
</evidence>
<dbReference type="SFLD" id="SFLDG01384">
    <property type="entry name" value="thioether_bond_formation_requi"/>
    <property type="match status" value="1"/>
</dbReference>
<keyword evidence="5" id="KW-0411">Iron-sulfur</keyword>
<evidence type="ECO:0000313" key="7">
    <source>
        <dbReference type="EMBL" id="CAB3623933.1"/>
    </source>
</evidence>
<evidence type="ECO:0000256" key="4">
    <source>
        <dbReference type="ARBA" id="ARBA00023004"/>
    </source>
</evidence>
<dbReference type="PANTHER" id="PTHR43273">
    <property type="entry name" value="ANAEROBIC SULFATASE-MATURATING ENZYME HOMOLOG ASLB-RELATED"/>
    <property type="match status" value="1"/>
</dbReference>
<dbReference type="GO" id="GO:0016491">
    <property type="term" value="F:oxidoreductase activity"/>
    <property type="evidence" value="ECO:0007669"/>
    <property type="project" value="InterPro"/>
</dbReference>
<protein>
    <recommendedName>
        <fullName evidence="6">Radical SAM core domain-containing protein</fullName>
    </recommendedName>
</protein>
<dbReference type="SFLD" id="SFLDG01386">
    <property type="entry name" value="main_SPASM_domain-containing"/>
    <property type="match status" value="1"/>
</dbReference>
<dbReference type="PROSITE" id="PS51918">
    <property type="entry name" value="RADICAL_SAM"/>
    <property type="match status" value="1"/>
</dbReference>
<keyword evidence="4" id="KW-0408">Iron</keyword>
<evidence type="ECO:0000313" key="8">
    <source>
        <dbReference type="Proteomes" id="UP000507979"/>
    </source>
</evidence>
<gene>
    <name evidence="7" type="ORF">LMG26845_00269</name>
</gene>
<organism evidence="7 8">
    <name type="scientific">Achromobacter insuavis</name>
    <dbReference type="NCBI Taxonomy" id="1287735"/>
    <lineage>
        <taxon>Bacteria</taxon>
        <taxon>Pseudomonadati</taxon>
        <taxon>Pseudomonadota</taxon>
        <taxon>Betaproteobacteria</taxon>
        <taxon>Burkholderiales</taxon>
        <taxon>Alcaligenaceae</taxon>
        <taxon>Achromobacter</taxon>
    </lineage>
</organism>
<proteinExistence type="predicted"/>
<dbReference type="GO" id="GO:0051536">
    <property type="term" value="F:iron-sulfur cluster binding"/>
    <property type="evidence" value="ECO:0007669"/>
    <property type="project" value="UniProtKB-KW"/>
</dbReference>
<dbReference type="InterPro" id="IPR007197">
    <property type="entry name" value="rSAM"/>
</dbReference>
<comment type="cofactor">
    <cofactor evidence="1">
        <name>[4Fe-4S] cluster</name>
        <dbReference type="ChEBI" id="CHEBI:49883"/>
    </cofactor>
</comment>
<dbReference type="InterPro" id="IPR058240">
    <property type="entry name" value="rSAM_sf"/>
</dbReference>
<accession>A0A6J4ZH51</accession>
<dbReference type="Gene3D" id="3.20.20.70">
    <property type="entry name" value="Aldolase class I"/>
    <property type="match status" value="1"/>
</dbReference>
<dbReference type="InterPro" id="IPR013785">
    <property type="entry name" value="Aldolase_TIM"/>
</dbReference>
<dbReference type="GO" id="GO:0046872">
    <property type="term" value="F:metal ion binding"/>
    <property type="evidence" value="ECO:0007669"/>
    <property type="project" value="UniProtKB-KW"/>
</dbReference>
<dbReference type="SFLD" id="SFLDS00029">
    <property type="entry name" value="Radical_SAM"/>
    <property type="match status" value="1"/>
</dbReference>
<feature type="domain" description="Radical SAM core" evidence="6">
    <location>
        <begin position="85"/>
        <end position="313"/>
    </location>
</feature>
<reference evidence="7 8" key="1">
    <citation type="submission" date="2020-04" db="EMBL/GenBank/DDBJ databases">
        <authorList>
            <person name="De Canck E."/>
        </authorList>
    </citation>
    <scope>NUCLEOTIDE SEQUENCE [LARGE SCALE GENOMIC DNA]</scope>
    <source>
        <strain evidence="7 8">LMG 26845</strain>
    </source>
</reference>
<evidence type="ECO:0000259" key="6">
    <source>
        <dbReference type="PROSITE" id="PS51918"/>
    </source>
</evidence>
<dbReference type="InterPro" id="IPR024023">
    <property type="entry name" value="rSAM_paired_HxsB"/>
</dbReference>
<keyword evidence="2" id="KW-0949">S-adenosyl-L-methionine</keyword>
<evidence type="ECO:0000256" key="3">
    <source>
        <dbReference type="ARBA" id="ARBA00022723"/>
    </source>
</evidence>
<evidence type="ECO:0000256" key="2">
    <source>
        <dbReference type="ARBA" id="ARBA00022691"/>
    </source>
</evidence>
<dbReference type="EMBL" id="CADIJR010000001">
    <property type="protein sequence ID" value="CAB3623933.1"/>
    <property type="molecule type" value="Genomic_DNA"/>
</dbReference>
<name>A0A6J4ZH51_9BURK</name>
<dbReference type="Pfam" id="PF04055">
    <property type="entry name" value="Radical_SAM"/>
    <property type="match status" value="1"/>
</dbReference>
<dbReference type="SFLD" id="SFLDG01067">
    <property type="entry name" value="SPASM/twitch_domain_containing"/>
    <property type="match status" value="1"/>
</dbReference>
<dbReference type="NCBIfam" id="TIGR03978">
    <property type="entry name" value="rSAM_paired_1"/>
    <property type="match status" value="1"/>
</dbReference>
<dbReference type="Proteomes" id="UP000507979">
    <property type="component" value="Unassembled WGS sequence"/>
</dbReference>
<dbReference type="PANTHER" id="PTHR43273:SF8">
    <property type="entry name" value="RADICAL SAM DOMAIN PROTEIN"/>
    <property type="match status" value="1"/>
</dbReference>
<dbReference type="CDD" id="cd01335">
    <property type="entry name" value="Radical_SAM"/>
    <property type="match status" value="1"/>
</dbReference>
<keyword evidence="3" id="KW-0479">Metal-binding</keyword>
<evidence type="ECO:0000256" key="1">
    <source>
        <dbReference type="ARBA" id="ARBA00001966"/>
    </source>
</evidence>
<dbReference type="SUPFAM" id="SSF102114">
    <property type="entry name" value="Radical SAM enzymes"/>
    <property type="match status" value="1"/>
</dbReference>
<sequence>MNMYAVKTMPYQTRPLAGEWLAVSSAGDYVFLNKEQAELLAQGRVSDLPLSMQADLKARYFIASQSGSGTRRLLASRQATKRETVTSGPSLHIIVPTLQCAHSCQYCQVSRSLTDTGHTILHKDLLAACDSIFESKAPTLTIEFQGGDPLLRFDLVQEAVIRIQQRNRTEGRQLRFVIASTLHQLTSDMCDFLAQHSVFLSTSIDGPAELHNRNRPIPGRNSYERTVAGIELARNRLGKDAVAALMTTTKASLAHPEAIVDEYVKLGFQEIFVRPLSSYGFAKRNQLLLGYKPTQFYDFYRRALDRVFYWNKQGIALREVYASIILNKILSPFDSGYVDLQSPTGAGQSVLVYNYDGFVYPSDEARMLAESGDSSLRLGPIGATLASLKHSDVQQMLIASSQVELMSDCRNCAYQTFCAPNPVDAQAQFGKMEVSPHLTEHCQRHQWLFDYFFSAVREADTDRLDLFHSWARPVIATEAIQCDV</sequence>